<proteinExistence type="predicted"/>
<sequence>MRRVNLSELKNKEKFEDRGYTHYIQTCSFEGKKCYVKLSYKNDSSTSSLLFEAFNLLSLKVLGLAIPDTIHLVQDQESNKCIGYLTSEVILDKALKFIDFAEDLARISLTRLILGDNAATEDGNILMTKSQLISIDVPFFDLAPEFVPNKYQDHIELFSEVFLDKNSLSHLSKNVINHFYNNIGLISYKLSRLYLDNVISEVEKNDYLKKLIGNISSFYGLISILKEKKNPHDSLTDSEYELYFANRLEHIQQLNTIVVEQDLSAQKDHVSENLFFDANEHLENIDTSELLFFDAKDTLESCSGTVAKNLDLSRV</sequence>
<evidence type="ECO:0000313" key="4">
    <source>
        <dbReference type="Proteomes" id="UP000422232"/>
    </source>
</evidence>
<keyword evidence="4" id="KW-1185">Reference proteome</keyword>
<keyword evidence="2" id="KW-0614">Plasmid</keyword>
<dbReference type="EMBL" id="CP012511">
    <property type="protein sequence ID" value="ALB24558.1"/>
    <property type="molecule type" value="Genomic_DNA"/>
</dbReference>
<dbReference type="Proteomes" id="UP000422232">
    <property type="component" value="Plasmid unnamed2"/>
</dbReference>
<reference evidence="2 4" key="3">
    <citation type="submission" date="2019-04" db="EMBL/GenBank/DDBJ databases">
        <title>Complete genome sequencing of Piscirickettsia salmonis strain Psal-009.</title>
        <authorList>
            <person name="Schober I."/>
            <person name="Bunk B."/>
            <person name="Sproer C."/>
            <person name="Carril G.P."/>
            <person name="Riedel T."/>
            <person name="Flores-Herrera P.A."/>
            <person name="Nourdin-Galindo G."/>
            <person name="Marshall S.H."/>
            <person name="Overmann J."/>
        </authorList>
    </citation>
    <scope>NUCLEOTIDE SEQUENCE [LARGE SCALE GENOMIC DNA]</scope>
    <source>
        <strain evidence="2 4">Psal-009</strain>
        <plasmid evidence="2 4">unnamed2</plasmid>
    </source>
</reference>
<dbReference type="AlphaFoldDB" id="A0A9Q6PU10"/>
<reference evidence="1 3" key="1">
    <citation type="journal article" date="2014" name="Genome Announc.">
        <title>Comparative Genome Analysis of Two Isolates of the Fish Pathogen Piscirickettsia salmonis from Different Hosts Reveals Major Differences in Virulence-Associated Secretion Systems.</title>
        <authorList>
            <person name="Bohle H."/>
            <person name="Henriquez P."/>
            <person name="Grothusen H."/>
            <person name="Navas E."/>
            <person name="Sandoval A."/>
            <person name="Bustamante F."/>
            <person name="Bustos P."/>
            <person name="Mancilla M."/>
        </authorList>
    </citation>
    <scope>NUCLEOTIDE SEQUENCE [LARGE SCALE GENOMIC DNA]</scope>
    <source>
        <strain evidence="3">B1-32597</strain>
        <strain evidence="1">PM32597B1</strain>
    </source>
</reference>
<geneLocation type="plasmid" evidence="1 3">
    <name>pPSB1-3</name>
</geneLocation>
<dbReference type="RefSeq" id="WP_017377510.1">
    <property type="nucleotide sequence ID" value="NZ_CP039098.1"/>
</dbReference>
<dbReference type="EMBL" id="CP038910">
    <property type="protein sequence ID" value="QGO07764.1"/>
    <property type="molecule type" value="Genomic_DNA"/>
</dbReference>
<gene>
    <name evidence="1" type="ORF">KU39_3p96</name>
    <name evidence="2" type="ORF">Psal009_03723</name>
</gene>
<name>A0A9Q6PU10_PISSA</name>
<dbReference type="Proteomes" id="UP000029558">
    <property type="component" value="Plasmid pPSB1-3"/>
</dbReference>
<evidence type="ECO:0000313" key="1">
    <source>
        <dbReference type="EMBL" id="ALB24558.1"/>
    </source>
</evidence>
<accession>A0A9Q6PU10</accession>
<evidence type="ECO:0000313" key="3">
    <source>
        <dbReference type="Proteomes" id="UP000029558"/>
    </source>
</evidence>
<evidence type="ECO:0000313" key="2">
    <source>
        <dbReference type="EMBL" id="QGO07764.1"/>
    </source>
</evidence>
<organism evidence="2 4">
    <name type="scientific">Piscirickettsia salmonis</name>
    <dbReference type="NCBI Taxonomy" id="1238"/>
    <lineage>
        <taxon>Bacteria</taxon>
        <taxon>Pseudomonadati</taxon>
        <taxon>Pseudomonadota</taxon>
        <taxon>Gammaproteobacteria</taxon>
        <taxon>Thiotrichales</taxon>
        <taxon>Piscirickettsiaceae</taxon>
        <taxon>Piscirickettsia</taxon>
    </lineage>
</organism>
<reference evidence="1" key="2">
    <citation type="submission" date="2015-08" db="EMBL/GenBank/DDBJ databases">
        <title>Complete genome sequence of Piscirickettsia salmonis strain PM32597B1.</title>
        <authorList>
            <person name="Bohle H."/>
            <person name="Henriquez P."/>
            <person name="Navas E."/>
            <person name="Grothusen H."/>
            <person name="Bustamante F."/>
            <person name="Bustos P."/>
            <person name="Bustos P."/>
            <person name="Mancilla M."/>
        </authorList>
    </citation>
    <scope>NUCLEOTIDE SEQUENCE</scope>
    <source>
        <strain evidence="1">PM32597B1</strain>
        <plasmid evidence="1">pPSB1-3</plasmid>
    </source>
</reference>
<geneLocation type="plasmid" evidence="2 4">
    <name>unnamed2</name>
</geneLocation>
<protein>
    <submittedName>
        <fullName evidence="1">AraC family transcriptional regulator</fullName>
    </submittedName>
</protein>